<evidence type="ECO:0000313" key="3">
    <source>
        <dbReference type="Proteomes" id="UP000646749"/>
    </source>
</evidence>
<keyword evidence="1" id="KW-0812">Transmembrane</keyword>
<sequence>MTRWIVRAGSRRSAVPWVAALTAVLTAVLGWALLADAERWGGLWMAAVLVHYHNLGLLWPLVLAGCAWLGRRDWPARTELVESTPRTRAARAALVAVLVAGLLALGWMLSLLDGAARAVLAASYQPPGWYWPVLLGALGVATAGVLGLGLGRLMPSRLTGPVLAFGGLVMIIGSPLLWEETNSRALLLIPGHLGPTDEYSAVGWRTVIGQAAWFVALAATGWVLLVSGARRTRLLAALPAVLGLAVALSVLPPADRAAPRDPHAAELVCADGEPRVCVTRLYEPTLPQLVDPARRALTTLRRLPQPPTAVIQGTARYGTFVEQRHDTVQLSLTVGGDGTISTGTGSIEEDILDGAGTWKCGAADDDTDTWNRIDAARTVAGLWLRDRHSPPETLWEPVRALVDRAMTFLRALPVEAQTARVAAMREAALDCRSDLYDILTNP</sequence>
<proteinExistence type="predicted"/>
<keyword evidence="3" id="KW-1185">Reference proteome</keyword>
<feature type="transmembrane region" description="Helical" evidence="1">
    <location>
        <begin position="234"/>
        <end position="251"/>
    </location>
</feature>
<reference evidence="2 3" key="1">
    <citation type="submission" date="2021-01" db="EMBL/GenBank/DDBJ databases">
        <title>Whole genome shotgun sequence of Plantactinospora endophytica NBRC 110450.</title>
        <authorList>
            <person name="Komaki H."/>
            <person name="Tamura T."/>
        </authorList>
    </citation>
    <scope>NUCLEOTIDE SEQUENCE [LARGE SCALE GENOMIC DNA]</scope>
    <source>
        <strain evidence="2 3">NBRC 110450</strain>
    </source>
</reference>
<feature type="transmembrane region" description="Helical" evidence="1">
    <location>
        <begin position="44"/>
        <end position="69"/>
    </location>
</feature>
<accession>A0ABQ4DZF0</accession>
<evidence type="ECO:0008006" key="4">
    <source>
        <dbReference type="Google" id="ProtNLM"/>
    </source>
</evidence>
<feature type="transmembrane region" description="Helical" evidence="1">
    <location>
        <begin position="89"/>
        <end position="109"/>
    </location>
</feature>
<comment type="caution">
    <text evidence="2">The sequence shown here is derived from an EMBL/GenBank/DDBJ whole genome shotgun (WGS) entry which is preliminary data.</text>
</comment>
<dbReference type="EMBL" id="BONW01000013">
    <property type="protein sequence ID" value="GIG87807.1"/>
    <property type="molecule type" value="Genomic_DNA"/>
</dbReference>
<keyword evidence="1" id="KW-0472">Membrane</keyword>
<keyword evidence="1" id="KW-1133">Transmembrane helix</keyword>
<feature type="transmembrane region" description="Helical" evidence="1">
    <location>
        <begin position="129"/>
        <end position="151"/>
    </location>
</feature>
<name>A0ABQ4DZF0_9ACTN</name>
<feature type="transmembrane region" description="Helical" evidence="1">
    <location>
        <begin position="207"/>
        <end position="227"/>
    </location>
</feature>
<protein>
    <recommendedName>
        <fullName evidence="4">ABC transporter permease</fullName>
    </recommendedName>
</protein>
<feature type="transmembrane region" description="Helical" evidence="1">
    <location>
        <begin position="158"/>
        <end position="178"/>
    </location>
</feature>
<organism evidence="2 3">
    <name type="scientific">Plantactinospora endophytica</name>
    <dbReference type="NCBI Taxonomy" id="673535"/>
    <lineage>
        <taxon>Bacteria</taxon>
        <taxon>Bacillati</taxon>
        <taxon>Actinomycetota</taxon>
        <taxon>Actinomycetes</taxon>
        <taxon>Micromonosporales</taxon>
        <taxon>Micromonosporaceae</taxon>
        <taxon>Plantactinospora</taxon>
    </lineage>
</organism>
<evidence type="ECO:0000256" key="1">
    <source>
        <dbReference type="SAM" id="Phobius"/>
    </source>
</evidence>
<dbReference type="Proteomes" id="UP000646749">
    <property type="component" value="Unassembled WGS sequence"/>
</dbReference>
<gene>
    <name evidence="2" type="ORF">Pen02_27430</name>
</gene>
<evidence type="ECO:0000313" key="2">
    <source>
        <dbReference type="EMBL" id="GIG87807.1"/>
    </source>
</evidence>